<dbReference type="PANTHER" id="PTHR43329">
    <property type="entry name" value="EPOXIDE HYDROLASE"/>
    <property type="match status" value="1"/>
</dbReference>
<dbReference type="Gene3D" id="3.40.50.1820">
    <property type="entry name" value="alpha/beta hydrolase"/>
    <property type="match status" value="1"/>
</dbReference>
<dbReference type="AlphaFoldDB" id="E2A1J4"/>
<accession>E2A1J4</accession>
<dbReference type="PRINTS" id="PR00412">
    <property type="entry name" value="EPOXHYDRLASE"/>
</dbReference>
<feature type="domain" description="AB hydrolase-1" evidence="3">
    <location>
        <begin position="54"/>
        <end position="260"/>
    </location>
</feature>
<keyword evidence="5" id="KW-1185">Reference proteome</keyword>
<dbReference type="InterPro" id="IPR000073">
    <property type="entry name" value="AB_hydrolase_1"/>
</dbReference>
<name>E2A1J4_CAMFO</name>
<dbReference type="InParanoid" id="E2A1J4"/>
<keyword evidence="1 4" id="KW-0378">Hydrolase</keyword>
<dbReference type="OMA" id="KFHYVEA"/>
<evidence type="ECO:0000256" key="1">
    <source>
        <dbReference type="ARBA" id="ARBA00022801"/>
    </source>
</evidence>
<organism evidence="5">
    <name type="scientific">Camponotus floridanus</name>
    <name type="common">Florida carpenter ant</name>
    <dbReference type="NCBI Taxonomy" id="104421"/>
    <lineage>
        <taxon>Eukaryota</taxon>
        <taxon>Metazoa</taxon>
        <taxon>Ecdysozoa</taxon>
        <taxon>Arthropoda</taxon>
        <taxon>Hexapoda</taxon>
        <taxon>Insecta</taxon>
        <taxon>Pterygota</taxon>
        <taxon>Neoptera</taxon>
        <taxon>Endopterygota</taxon>
        <taxon>Hymenoptera</taxon>
        <taxon>Apocrita</taxon>
        <taxon>Aculeata</taxon>
        <taxon>Formicoidea</taxon>
        <taxon>Formicidae</taxon>
        <taxon>Formicinae</taxon>
        <taxon>Camponotus</taxon>
    </lineage>
</organism>
<comment type="similarity">
    <text evidence="2">Belongs to the AB hydrolase superfamily. Epoxide hydrolase family.</text>
</comment>
<reference evidence="4 5" key="1">
    <citation type="journal article" date="2010" name="Science">
        <title>Genomic comparison of the ants Camponotus floridanus and Harpegnathos saltator.</title>
        <authorList>
            <person name="Bonasio R."/>
            <person name="Zhang G."/>
            <person name="Ye C."/>
            <person name="Mutti N.S."/>
            <person name="Fang X."/>
            <person name="Qin N."/>
            <person name="Donahue G."/>
            <person name="Yang P."/>
            <person name="Li Q."/>
            <person name="Li C."/>
            <person name="Zhang P."/>
            <person name="Huang Z."/>
            <person name="Berger S.L."/>
            <person name="Reinberg D."/>
            <person name="Wang J."/>
            <person name="Liebig J."/>
        </authorList>
    </citation>
    <scope>NUCLEOTIDE SEQUENCE [LARGE SCALE GENOMIC DNA]</scope>
    <source>
        <strain evidence="5">C129</strain>
    </source>
</reference>
<dbReference type="InterPro" id="IPR000639">
    <property type="entry name" value="Epox_hydrolase-like"/>
</dbReference>
<evidence type="ECO:0000313" key="5">
    <source>
        <dbReference type="Proteomes" id="UP000000311"/>
    </source>
</evidence>
<dbReference type="Proteomes" id="UP000000311">
    <property type="component" value="Unassembled WGS sequence"/>
</dbReference>
<dbReference type="OrthoDB" id="408373at2759"/>
<dbReference type="InterPro" id="IPR029058">
    <property type="entry name" value="AB_hydrolase_fold"/>
</dbReference>
<evidence type="ECO:0000256" key="2">
    <source>
        <dbReference type="ARBA" id="ARBA00038334"/>
    </source>
</evidence>
<protein>
    <submittedName>
        <fullName evidence="4">Abhydrolase domain-containing protein 7</fullName>
    </submittedName>
</protein>
<dbReference type="STRING" id="104421.E2A1J4"/>
<evidence type="ECO:0000313" key="4">
    <source>
        <dbReference type="EMBL" id="EFN72667.1"/>
    </source>
</evidence>
<proteinExistence type="inferred from homology"/>
<evidence type="ECO:0000259" key="3">
    <source>
        <dbReference type="Pfam" id="PF00561"/>
    </source>
</evidence>
<gene>
    <name evidence="4" type="ORF">EAG_06851</name>
</gene>
<sequence length="339" mass="39003">MIAANDKIVRASTSETIKLHFLSFTYGIYLIIKRFLKWIWDPKKFFMLRQRDQPPPCLVDNSLGTHSYVKIKLKQFVLTFGVKTCSIIGHDLGGLLGWYIVALYGELIYKFVAISSPHPNFYWNRVSRNSTLDEKWIHFSRLPFLPEIDALKEDLSIINEIFQHLQISQNGTEKNYVEAYKYAFSRKEDWTGPINYYRNLPFTRLNIDNDAQINSKTLLIVGNMDPFVTIENIIQSAEHVEVSRVKIISEAQHFPHQEKPTAVNEAIIKFLIGEFYFNFCTTCNLPPSKIASKSLVSSWLGSLSNTVKYGNHMIDAVHKRTNDVVNVLPTKALYLGQTS</sequence>
<dbReference type="SUPFAM" id="SSF53474">
    <property type="entry name" value="alpha/beta-Hydrolases"/>
    <property type="match status" value="1"/>
</dbReference>
<dbReference type="Pfam" id="PF00561">
    <property type="entry name" value="Abhydrolase_1"/>
    <property type="match status" value="1"/>
</dbReference>
<dbReference type="EMBL" id="GL435766">
    <property type="protein sequence ID" value="EFN72667.1"/>
    <property type="molecule type" value="Genomic_DNA"/>
</dbReference>
<dbReference type="GO" id="GO:0004301">
    <property type="term" value="F:epoxide hydrolase activity"/>
    <property type="evidence" value="ECO:0007669"/>
    <property type="project" value="UniProtKB-ARBA"/>
</dbReference>